<dbReference type="EMBL" id="CAKP01000009">
    <property type="protein sequence ID" value="CCC57933.1"/>
    <property type="molecule type" value="Genomic_DNA"/>
</dbReference>
<comment type="pathway">
    <text evidence="10">Cofactor biosynthesis; pyridoxal 5'-phosphate biosynthesis.</text>
</comment>
<evidence type="ECO:0000256" key="11">
    <source>
        <dbReference type="PIRSR" id="PIRSR005639-1"/>
    </source>
</evidence>
<dbReference type="EC" id="3.5.1.2" evidence="10"/>
<keyword evidence="14" id="KW-1185">Reference proteome</keyword>
<evidence type="ECO:0000256" key="3">
    <source>
        <dbReference type="ARBA" id="ARBA00022898"/>
    </source>
</evidence>
<dbReference type="HAMAP" id="MF_01615">
    <property type="entry name" value="PdxT"/>
    <property type="match status" value="1"/>
</dbReference>
<keyword evidence="2 10" id="KW-0378">Hydrolase</keyword>
<dbReference type="GO" id="GO:0016757">
    <property type="term" value="F:glycosyltransferase activity"/>
    <property type="evidence" value="ECO:0007669"/>
    <property type="project" value="UniProtKB-KW"/>
</dbReference>
<protein>
    <recommendedName>
        <fullName evidence="10">Pyridoxal 5'-phosphate synthase subunit PdxT</fullName>
        <ecNumber evidence="10">4.3.3.6</ecNumber>
    </recommendedName>
    <alternativeName>
        <fullName evidence="10">Pdx2</fullName>
    </alternativeName>
    <alternativeName>
        <fullName evidence="10">Pyridoxal 5'-phosphate synthase glutaminase subunit</fullName>
        <ecNumber evidence="10">3.5.1.2</ecNumber>
    </alternativeName>
</protein>
<evidence type="ECO:0000256" key="6">
    <source>
        <dbReference type="ARBA" id="ARBA00047992"/>
    </source>
</evidence>
<dbReference type="AlphaFoldDB" id="G0V493"/>
<dbReference type="CDD" id="cd01749">
    <property type="entry name" value="GATase1_PB"/>
    <property type="match status" value="1"/>
</dbReference>
<evidence type="ECO:0000256" key="2">
    <source>
        <dbReference type="ARBA" id="ARBA00022801"/>
    </source>
</evidence>
<dbReference type="MEROPS" id="C26.A32"/>
<dbReference type="InterPro" id="IPR021196">
    <property type="entry name" value="PdxT/SNO_CS"/>
</dbReference>
<keyword evidence="13" id="KW-0808">Transferase</keyword>
<comment type="similarity">
    <text evidence="1 10">Belongs to the glutaminase PdxT/SNO family.</text>
</comment>
<evidence type="ECO:0000313" key="13">
    <source>
        <dbReference type="EMBL" id="CCC57933.1"/>
    </source>
</evidence>
<keyword evidence="5 10" id="KW-0456">Lyase</keyword>
<feature type="binding site" evidence="10 12">
    <location>
        <position position="105"/>
    </location>
    <ligand>
        <name>L-glutamine</name>
        <dbReference type="ChEBI" id="CHEBI:58359"/>
    </ligand>
</feature>
<sequence>MKIGVLSIQGGVIEHINHLKALGVQTIEVKKKEDLDDIDGIILPGGESTTIGKIISENGIKDKLKKLIKEGLPVWGTCAGMILLAKEIKNDTRRHLEVMDIEVERNAFGSQINSFIENAIINGVSNNPIPLVFIRAPYISRILSDDVTILGSVGGKIVAARQRNMLATAFHPELTDNLEFHKYFLDMCQK</sequence>
<name>G0V493_9CLOT</name>
<feature type="binding site" evidence="10 12">
    <location>
        <begin position="46"/>
        <end position="48"/>
    </location>
    <ligand>
        <name>L-glutamine</name>
        <dbReference type="ChEBI" id="CHEBI:58359"/>
    </ligand>
</feature>
<evidence type="ECO:0000256" key="8">
    <source>
        <dbReference type="ARBA" id="ARBA00054599"/>
    </source>
</evidence>
<evidence type="ECO:0000256" key="10">
    <source>
        <dbReference type="HAMAP-Rule" id="MF_01615"/>
    </source>
</evidence>
<keyword evidence="3 10" id="KW-0663">Pyridoxal phosphate</keyword>
<accession>G0V493</accession>
<dbReference type="PIRSF" id="PIRSF005639">
    <property type="entry name" value="Glut_amidoT_SNO"/>
    <property type="match status" value="1"/>
</dbReference>
<dbReference type="GO" id="GO:1903600">
    <property type="term" value="C:glutaminase complex"/>
    <property type="evidence" value="ECO:0007669"/>
    <property type="project" value="TreeGrafter"/>
</dbReference>
<dbReference type="STRING" id="857293.CAAU_0284"/>
<dbReference type="GO" id="GO:0036381">
    <property type="term" value="F:pyridoxal 5'-phosphate synthase (glutamine hydrolysing) activity"/>
    <property type="evidence" value="ECO:0007669"/>
    <property type="project" value="UniProtKB-UniRule"/>
</dbReference>
<dbReference type="PROSITE" id="PS01236">
    <property type="entry name" value="PDXT_SNO_1"/>
    <property type="match status" value="1"/>
</dbReference>
<gene>
    <name evidence="10" type="primary">pdxT</name>
    <name evidence="13" type="ORF">CAAU_0284</name>
</gene>
<dbReference type="PROSITE" id="PS51273">
    <property type="entry name" value="GATASE_TYPE_1"/>
    <property type="match status" value="1"/>
</dbReference>
<evidence type="ECO:0000256" key="9">
    <source>
        <dbReference type="ARBA" id="ARBA00064749"/>
    </source>
</evidence>
<evidence type="ECO:0000256" key="4">
    <source>
        <dbReference type="ARBA" id="ARBA00022962"/>
    </source>
</evidence>
<keyword evidence="4 10" id="KW-0315">Glutamine amidotransferase</keyword>
<dbReference type="PANTHER" id="PTHR31559">
    <property type="entry name" value="PYRIDOXAL 5'-PHOSPHATE SYNTHASE SUBUNIT SNO"/>
    <property type="match status" value="1"/>
</dbReference>
<evidence type="ECO:0000256" key="1">
    <source>
        <dbReference type="ARBA" id="ARBA00008345"/>
    </source>
</evidence>
<feature type="active site" description="Charge relay system" evidence="10 11">
    <location>
        <position position="171"/>
    </location>
</feature>
<keyword evidence="13" id="KW-0328">Glycosyltransferase</keyword>
<dbReference type="GO" id="GO:0042823">
    <property type="term" value="P:pyridoxal phosphate biosynthetic process"/>
    <property type="evidence" value="ECO:0007669"/>
    <property type="project" value="UniProtKB-UniRule"/>
</dbReference>
<dbReference type="RefSeq" id="WP_008907656.1">
    <property type="nucleotide sequence ID" value="NZ_CAKP01000009.1"/>
</dbReference>
<dbReference type="GO" id="GO:0005829">
    <property type="term" value="C:cytosol"/>
    <property type="evidence" value="ECO:0007669"/>
    <property type="project" value="TreeGrafter"/>
</dbReference>
<evidence type="ECO:0000313" key="14">
    <source>
        <dbReference type="Proteomes" id="UP000007652"/>
    </source>
</evidence>
<evidence type="ECO:0000256" key="7">
    <source>
        <dbReference type="ARBA" id="ARBA00049534"/>
    </source>
</evidence>
<dbReference type="GO" id="GO:0008614">
    <property type="term" value="P:pyridoxine metabolic process"/>
    <property type="evidence" value="ECO:0007669"/>
    <property type="project" value="TreeGrafter"/>
</dbReference>
<dbReference type="NCBIfam" id="TIGR03800">
    <property type="entry name" value="PLP_synth_Pdx2"/>
    <property type="match status" value="1"/>
</dbReference>
<organism evidence="13 14">
    <name type="scientific">Caloramator australicus RC3</name>
    <dbReference type="NCBI Taxonomy" id="857293"/>
    <lineage>
        <taxon>Bacteria</taxon>
        <taxon>Bacillati</taxon>
        <taxon>Bacillota</taxon>
        <taxon>Clostridia</taxon>
        <taxon>Eubacteriales</taxon>
        <taxon>Clostridiaceae</taxon>
        <taxon>Caloramator</taxon>
    </lineage>
</organism>
<dbReference type="OrthoDB" id="9810320at2"/>
<dbReference type="eggNOG" id="COG0311">
    <property type="taxonomic scope" value="Bacteria"/>
</dbReference>
<dbReference type="UniPathway" id="UPA00245"/>
<comment type="caution">
    <text evidence="13">The sequence shown here is derived from an EMBL/GenBank/DDBJ whole genome shotgun (WGS) entry which is preliminary data.</text>
</comment>
<dbReference type="EC" id="4.3.3.6" evidence="10"/>
<evidence type="ECO:0000256" key="5">
    <source>
        <dbReference type="ARBA" id="ARBA00023239"/>
    </source>
</evidence>
<feature type="active site" description="Nucleophile" evidence="10 11">
    <location>
        <position position="78"/>
    </location>
</feature>
<comment type="subunit">
    <text evidence="9 10">In the presence of PdxS, forms a dodecamer of heterodimers. Only shows activity in the heterodimer.</text>
</comment>
<dbReference type="GO" id="GO:0004359">
    <property type="term" value="F:glutaminase activity"/>
    <property type="evidence" value="ECO:0007669"/>
    <property type="project" value="UniProtKB-UniRule"/>
</dbReference>
<feature type="active site" description="Charge relay system" evidence="10 11">
    <location>
        <position position="173"/>
    </location>
</feature>
<comment type="function">
    <text evidence="8 10">Catalyzes the hydrolysis of glutamine to glutamate and ammonia as part of the biosynthesis of pyridoxal 5'-phosphate. The resulting ammonia molecule is channeled to the active site of PdxS.</text>
</comment>
<dbReference type="PROSITE" id="PS51130">
    <property type="entry name" value="PDXT_SNO_2"/>
    <property type="match status" value="1"/>
</dbReference>
<dbReference type="InterPro" id="IPR002161">
    <property type="entry name" value="PdxT/SNO"/>
</dbReference>
<comment type="catalytic activity">
    <reaction evidence="7 10">
        <text>L-glutamine + H2O = L-glutamate + NH4(+)</text>
        <dbReference type="Rhea" id="RHEA:15889"/>
        <dbReference type="ChEBI" id="CHEBI:15377"/>
        <dbReference type="ChEBI" id="CHEBI:28938"/>
        <dbReference type="ChEBI" id="CHEBI:29985"/>
        <dbReference type="ChEBI" id="CHEBI:58359"/>
        <dbReference type="EC" id="3.5.1.2"/>
    </reaction>
</comment>
<dbReference type="InterPro" id="IPR029062">
    <property type="entry name" value="Class_I_gatase-like"/>
</dbReference>
<dbReference type="GO" id="GO:0006543">
    <property type="term" value="P:L-glutamine catabolic process"/>
    <property type="evidence" value="ECO:0007669"/>
    <property type="project" value="UniProtKB-UniRule"/>
</dbReference>
<reference evidence="13 14" key="1">
    <citation type="journal article" date="2011" name="J. Bacteriol.">
        <title>Draft genome sequence of Caloramator australicus strain RC3T, a thermoanaerobe from the Great Artesian Basin of Australia.</title>
        <authorList>
            <person name="Ogg C.D."/>
            <person name="Patel B.K.C."/>
        </authorList>
    </citation>
    <scope>NUCLEOTIDE SEQUENCE [LARGE SCALE GENOMIC DNA]</scope>
    <source>
        <strain evidence="13 14">RC3</strain>
    </source>
</reference>
<comment type="catalytic activity">
    <reaction evidence="6 10">
        <text>aldehydo-D-ribose 5-phosphate + D-glyceraldehyde 3-phosphate + L-glutamine = pyridoxal 5'-phosphate + L-glutamate + phosphate + 3 H2O + H(+)</text>
        <dbReference type="Rhea" id="RHEA:31507"/>
        <dbReference type="ChEBI" id="CHEBI:15377"/>
        <dbReference type="ChEBI" id="CHEBI:15378"/>
        <dbReference type="ChEBI" id="CHEBI:29985"/>
        <dbReference type="ChEBI" id="CHEBI:43474"/>
        <dbReference type="ChEBI" id="CHEBI:58273"/>
        <dbReference type="ChEBI" id="CHEBI:58359"/>
        <dbReference type="ChEBI" id="CHEBI:59776"/>
        <dbReference type="ChEBI" id="CHEBI:597326"/>
        <dbReference type="EC" id="4.3.3.6"/>
    </reaction>
</comment>
<evidence type="ECO:0000256" key="12">
    <source>
        <dbReference type="PIRSR" id="PIRSR005639-2"/>
    </source>
</evidence>
<dbReference type="Proteomes" id="UP000007652">
    <property type="component" value="Unassembled WGS sequence"/>
</dbReference>
<dbReference type="Pfam" id="PF01174">
    <property type="entry name" value="SNO"/>
    <property type="match status" value="1"/>
</dbReference>
<proteinExistence type="inferred from homology"/>
<dbReference type="SUPFAM" id="SSF52317">
    <property type="entry name" value="Class I glutamine amidotransferase-like"/>
    <property type="match status" value="1"/>
</dbReference>
<feature type="binding site" evidence="10 12">
    <location>
        <begin position="134"/>
        <end position="135"/>
    </location>
    <ligand>
        <name>L-glutamine</name>
        <dbReference type="ChEBI" id="CHEBI:58359"/>
    </ligand>
</feature>
<dbReference type="FunFam" id="3.40.50.880:FF:000010">
    <property type="entry name" value="uncharacterized protein LOC100176842 isoform X2"/>
    <property type="match status" value="1"/>
</dbReference>
<dbReference type="PANTHER" id="PTHR31559:SF0">
    <property type="entry name" value="PYRIDOXAL 5'-PHOSPHATE SYNTHASE SUBUNIT SNO1-RELATED"/>
    <property type="match status" value="1"/>
</dbReference>
<dbReference type="Gene3D" id="3.40.50.880">
    <property type="match status" value="1"/>
</dbReference>